<dbReference type="CDD" id="cd04301">
    <property type="entry name" value="NAT_SF"/>
    <property type="match status" value="1"/>
</dbReference>
<dbReference type="SUPFAM" id="SSF55729">
    <property type="entry name" value="Acyl-CoA N-acyltransferases (Nat)"/>
    <property type="match status" value="1"/>
</dbReference>
<organism evidence="4 5">
    <name type="scientific">Armillaria borealis</name>
    <dbReference type="NCBI Taxonomy" id="47425"/>
    <lineage>
        <taxon>Eukaryota</taxon>
        <taxon>Fungi</taxon>
        <taxon>Dikarya</taxon>
        <taxon>Basidiomycota</taxon>
        <taxon>Agaricomycotina</taxon>
        <taxon>Agaricomycetes</taxon>
        <taxon>Agaricomycetidae</taxon>
        <taxon>Agaricales</taxon>
        <taxon>Marasmiineae</taxon>
        <taxon>Physalacriaceae</taxon>
        <taxon>Armillaria</taxon>
    </lineage>
</organism>
<dbReference type="Gene3D" id="3.40.630.30">
    <property type="match status" value="1"/>
</dbReference>
<dbReference type="Pfam" id="PF00583">
    <property type="entry name" value="Acetyltransf_1"/>
    <property type="match status" value="1"/>
</dbReference>
<proteinExistence type="predicted"/>
<evidence type="ECO:0000256" key="2">
    <source>
        <dbReference type="ARBA" id="ARBA00023315"/>
    </source>
</evidence>
<dbReference type="FunFam" id="3.40.630.30:FF:000006">
    <property type="entry name" value="Putative n-alpha-acetyltransferase 50"/>
    <property type="match status" value="1"/>
</dbReference>
<dbReference type="PANTHER" id="PTHR42919">
    <property type="entry name" value="N-ALPHA-ACETYLTRANSFERASE"/>
    <property type="match status" value="1"/>
</dbReference>
<reference evidence="4" key="1">
    <citation type="submission" date="2023-06" db="EMBL/GenBank/DDBJ databases">
        <authorList>
            <consortium name="Lawrence Berkeley National Laboratory"/>
            <person name="Ahrendt S."/>
            <person name="Sahu N."/>
            <person name="Indic B."/>
            <person name="Wong-Bajracharya J."/>
            <person name="Merenyi Z."/>
            <person name="Ke H.-M."/>
            <person name="Monk M."/>
            <person name="Kocsube S."/>
            <person name="Drula E."/>
            <person name="Lipzen A."/>
            <person name="Balint B."/>
            <person name="Henrissat B."/>
            <person name="Andreopoulos B."/>
            <person name="Martin F.M."/>
            <person name="Harder C.B."/>
            <person name="Rigling D."/>
            <person name="Ford K.L."/>
            <person name="Foster G.D."/>
            <person name="Pangilinan J."/>
            <person name="Papanicolaou A."/>
            <person name="Barry K."/>
            <person name="LaButti K."/>
            <person name="Viragh M."/>
            <person name="Koriabine M."/>
            <person name="Yan M."/>
            <person name="Riley R."/>
            <person name="Champramary S."/>
            <person name="Plett K.L."/>
            <person name="Tsai I.J."/>
            <person name="Slot J."/>
            <person name="Sipos G."/>
            <person name="Plett J."/>
            <person name="Nagy L.G."/>
            <person name="Grigoriev I.V."/>
        </authorList>
    </citation>
    <scope>NUCLEOTIDE SEQUENCE</scope>
    <source>
        <strain evidence="4">FPL87.14</strain>
    </source>
</reference>
<dbReference type="GO" id="GO:0031415">
    <property type="term" value="C:NatA complex"/>
    <property type="evidence" value="ECO:0007669"/>
    <property type="project" value="TreeGrafter"/>
</dbReference>
<dbReference type="PROSITE" id="PS51186">
    <property type="entry name" value="GNAT"/>
    <property type="match status" value="1"/>
</dbReference>
<dbReference type="PANTHER" id="PTHR42919:SF8">
    <property type="entry name" value="N-ALPHA-ACETYLTRANSFERASE 50"/>
    <property type="match status" value="1"/>
</dbReference>
<comment type="caution">
    <text evidence="4">The sequence shown here is derived from an EMBL/GenBank/DDBJ whole genome shotgun (WGS) entry which is preliminary data.</text>
</comment>
<feature type="domain" description="N-acetyltransferase" evidence="3">
    <location>
        <begin position="10"/>
        <end position="163"/>
    </location>
</feature>
<dbReference type="Proteomes" id="UP001175226">
    <property type="component" value="Unassembled WGS sequence"/>
</dbReference>
<accession>A0AA39K5N9</accession>
<name>A0AA39K5N9_9AGAR</name>
<dbReference type="InterPro" id="IPR051556">
    <property type="entry name" value="N-term/lysine_N-AcTrnsfr"/>
</dbReference>
<gene>
    <name evidence="4" type="ORF">EV421DRAFT_471807</name>
</gene>
<evidence type="ECO:0000313" key="4">
    <source>
        <dbReference type="EMBL" id="KAK0455016.1"/>
    </source>
</evidence>
<dbReference type="InterPro" id="IPR000182">
    <property type="entry name" value="GNAT_dom"/>
</dbReference>
<dbReference type="InterPro" id="IPR016181">
    <property type="entry name" value="Acyl_CoA_acyltransferase"/>
</dbReference>
<keyword evidence="1" id="KW-0808">Transferase</keyword>
<evidence type="ECO:0000259" key="3">
    <source>
        <dbReference type="PROSITE" id="PS51186"/>
    </source>
</evidence>
<protein>
    <submittedName>
        <fullName evidence="4">Acyl-CoA N-acyltransferase</fullName>
    </submittedName>
</protein>
<keyword evidence="5" id="KW-1185">Reference proteome</keyword>
<evidence type="ECO:0000256" key="1">
    <source>
        <dbReference type="ARBA" id="ARBA00022679"/>
    </source>
</evidence>
<dbReference type="GO" id="GO:0007064">
    <property type="term" value="P:mitotic sister chromatid cohesion"/>
    <property type="evidence" value="ECO:0007669"/>
    <property type="project" value="TreeGrafter"/>
</dbReference>
<dbReference type="GO" id="GO:0016747">
    <property type="term" value="F:acyltransferase activity, transferring groups other than amino-acyl groups"/>
    <property type="evidence" value="ECO:0007669"/>
    <property type="project" value="InterPro"/>
</dbReference>
<evidence type="ECO:0000313" key="5">
    <source>
        <dbReference type="Proteomes" id="UP001175226"/>
    </source>
</evidence>
<dbReference type="EMBL" id="JAUEPT010000002">
    <property type="protein sequence ID" value="KAK0455016.1"/>
    <property type="molecule type" value="Genomic_DNA"/>
</dbReference>
<dbReference type="AlphaFoldDB" id="A0AA39K5N9"/>
<keyword evidence="2" id="KW-0012">Acyltransferase</keyword>
<sequence>MSSATPNSRISFASLTPNNLGTVRKLNSVLFPIKYSEKFYNDILNPDYEEFCKLVYYNDVPVGTICCRLETKEDQTLLYLMTMGILAPYRSRKLGSESLELVLRAASSHHQPKIDKIYLHVQISNGDAKKFYERHGFQEAGIHKDYYKKIAPHDAWILEKAVSAA</sequence>